<keyword evidence="6" id="KW-0406">Ion transport</keyword>
<comment type="subcellular location">
    <subcellularLocation>
        <location evidence="1">Membrane</location>
        <topology evidence="1">Multi-pass membrane protein</topology>
    </subcellularLocation>
</comment>
<dbReference type="InterPro" id="IPR027469">
    <property type="entry name" value="Cation_efflux_TMD_sf"/>
</dbReference>
<feature type="transmembrane region" description="Helical" evidence="8">
    <location>
        <begin position="21"/>
        <end position="41"/>
    </location>
</feature>
<reference evidence="11 12" key="1">
    <citation type="submission" date="2017-09" db="EMBL/GenBank/DDBJ databases">
        <title>Bloom of a denitrifying methanotroph, Candidatus Methylomirabilis limnetica, in a deep stratified lake.</title>
        <authorList>
            <person name="Graf J.S."/>
            <person name="Marchant H.K."/>
            <person name="Tienken D."/>
            <person name="Hach P.F."/>
            <person name="Brand A."/>
            <person name="Schubert C.J."/>
            <person name="Kuypers M.M."/>
            <person name="Milucka J."/>
        </authorList>
    </citation>
    <scope>NUCLEOTIDE SEQUENCE [LARGE SCALE GENOMIC DNA]</scope>
    <source>
        <strain evidence="11 12">Zug</strain>
    </source>
</reference>
<dbReference type="Gene3D" id="1.20.1510.10">
    <property type="entry name" value="Cation efflux protein transmembrane domain"/>
    <property type="match status" value="1"/>
</dbReference>
<comment type="similarity">
    <text evidence="2">Belongs to the cation diffusion facilitator (CDF) transporter (TC 2.A.4) family. SLC30A subfamily.</text>
</comment>
<dbReference type="PANTHER" id="PTHR11562">
    <property type="entry name" value="CATION EFFLUX PROTEIN/ ZINC TRANSPORTER"/>
    <property type="match status" value="1"/>
</dbReference>
<dbReference type="NCBIfam" id="TIGR01297">
    <property type="entry name" value="CDF"/>
    <property type="match status" value="1"/>
</dbReference>
<evidence type="ECO:0000256" key="2">
    <source>
        <dbReference type="ARBA" id="ARBA00008873"/>
    </source>
</evidence>
<evidence type="ECO:0000256" key="4">
    <source>
        <dbReference type="ARBA" id="ARBA00022692"/>
    </source>
</evidence>
<dbReference type="InterPro" id="IPR027470">
    <property type="entry name" value="Cation_efflux_CTD"/>
</dbReference>
<feature type="transmembrane region" description="Helical" evidence="8">
    <location>
        <begin position="179"/>
        <end position="199"/>
    </location>
</feature>
<evidence type="ECO:0000256" key="6">
    <source>
        <dbReference type="ARBA" id="ARBA00023065"/>
    </source>
</evidence>
<organism evidence="11 12">
    <name type="scientific">Candidatus Methylomirabilis limnetica</name>
    <dbReference type="NCBI Taxonomy" id="2033718"/>
    <lineage>
        <taxon>Bacteria</taxon>
        <taxon>Candidatus Methylomirabilota</taxon>
        <taxon>Candidatus Methylomirabilia</taxon>
        <taxon>Candidatus Methylomirabilales</taxon>
        <taxon>Candidatus Methylomirabilaceae</taxon>
        <taxon>Candidatus Methylomirabilis</taxon>
    </lineage>
</organism>
<evidence type="ECO:0000259" key="10">
    <source>
        <dbReference type="Pfam" id="PF16916"/>
    </source>
</evidence>
<dbReference type="Pfam" id="PF01545">
    <property type="entry name" value="Cation_efflux"/>
    <property type="match status" value="1"/>
</dbReference>
<dbReference type="PANTHER" id="PTHR11562:SF17">
    <property type="entry name" value="RE54080P-RELATED"/>
    <property type="match status" value="1"/>
</dbReference>
<evidence type="ECO:0000256" key="5">
    <source>
        <dbReference type="ARBA" id="ARBA00022989"/>
    </source>
</evidence>
<dbReference type="InterPro" id="IPR058533">
    <property type="entry name" value="Cation_efflux_TM"/>
</dbReference>
<dbReference type="OrthoDB" id="9809646at2"/>
<feature type="transmembrane region" description="Helical" evidence="8">
    <location>
        <begin position="84"/>
        <end position="106"/>
    </location>
</feature>
<dbReference type="InterPro" id="IPR002524">
    <property type="entry name" value="Cation_efflux"/>
</dbReference>
<evidence type="ECO:0000313" key="11">
    <source>
        <dbReference type="EMBL" id="PTL35027.1"/>
    </source>
</evidence>
<evidence type="ECO:0000256" key="1">
    <source>
        <dbReference type="ARBA" id="ARBA00004141"/>
    </source>
</evidence>
<keyword evidence="4 8" id="KW-0812">Transmembrane</keyword>
<dbReference type="EMBL" id="NVQC01000032">
    <property type="protein sequence ID" value="PTL35027.1"/>
    <property type="molecule type" value="Genomic_DNA"/>
</dbReference>
<gene>
    <name evidence="11" type="ORF">CLG94_11820</name>
</gene>
<sequence>MNPGITQDSEGSISRRLKVGIVLNLLFALTELAAGLAAESLALIGDAWHNFSDVIGLIISWVALRQVERPANERKTFGYHRASILAALANGIALIGITLWIFYAAINRLGSTVVPDAPVMMAVAGIGFLMNVGVALSLRRGTRDLNIRSAFLHLLSDGFVSLGVVAAGVIILLSGWSLIDPLLSCVIGLLVLAGCWDIVAETVNVLMEGVPRGVQVDRLLGAVRSFPEVEDVHDLHVWSLSSHVYAMSCHLQVTDLQASQGNRLLDRINQMLKERFGIAHTTFQLEAEACTLEQACVLNAKGPAAVLQPH</sequence>
<evidence type="ECO:0000313" key="12">
    <source>
        <dbReference type="Proteomes" id="UP000241436"/>
    </source>
</evidence>
<dbReference type="SUPFAM" id="SSF161111">
    <property type="entry name" value="Cation efflux protein transmembrane domain-like"/>
    <property type="match status" value="1"/>
</dbReference>
<dbReference type="GO" id="GO:0005385">
    <property type="term" value="F:zinc ion transmembrane transporter activity"/>
    <property type="evidence" value="ECO:0007669"/>
    <property type="project" value="TreeGrafter"/>
</dbReference>
<dbReference type="AlphaFoldDB" id="A0A2T4TV77"/>
<dbReference type="InterPro" id="IPR036837">
    <property type="entry name" value="Cation_efflux_CTD_sf"/>
</dbReference>
<feature type="transmembrane region" description="Helical" evidence="8">
    <location>
        <begin position="118"/>
        <end position="138"/>
    </location>
</feature>
<dbReference type="InterPro" id="IPR050681">
    <property type="entry name" value="CDF/SLC30A"/>
</dbReference>
<comment type="caution">
    <text evidence="11">The sequence shown here is derived from an EMBL/GenBank/DDBJ whole genome shotgun (WGS) entry which is preliminary data.</text>
</comment>
<protein>
    <submittedName>
        <fullName evidence="11">Cation transporter</fullName>
    </submittedName>
</protein>
<evidence type="ECO:0000256" key="3">
    <source>
        <dbReference type="ARBA" id="ARBA00022448"/>
    </source>
</evidence>
<dbReference type="Pfam" id="PF16916">
    <property type="entry name" value="ZT_dimer"/>
    <property type="match status" value="1"/>
</dbReference>
<reference evidence="12" key="2">
    <citation type="journal article" date="2018" name="Environ. Microbiol.">
        <title>Bloom of a denitrifying methanotroph, 'Candidatus Methylomirabilis limnetica', in a deep stratified lake.</title>
        <authorList>
            <person name="Graf J.S."/>
            <person name="Mayr M.J."/>
            <person name="Marchant H.K."/>
            <person name="Tienken D."/>
            <person name="Hach P.F."/>
            <person name="Brand A."/>
            <person name="Schubert C.J."/>
            <person name="Kuypers M.M."/>
            <person name="Milucka J."/>
        </authorList>
    </citation>
    <scope>NUCLEOTIDE SEQUENCE [LARGE SCALE GENOMIC DNA]</scope>
    <source>
        <strain evidence="12">Zug</strain>
    </source>
</reference>
<evidence type="ECO:0000259" key="9">
    <source>
        <dbReference type="Pfam" id="PF01545"/>
    </source>
</evidence>
<feature type="transmembrane region" description="Helical" evidence="8">
    <location>
        <begin position="47"/>
        <end position="64"/>
    </location>
</feature>
<feature type="transmembrane region" description="Helical" evidence="8">
    <location>
        <begin position="150"/>
        <end position="173"/>
    </location>
</feature>
<dbReference type="RefSeq" id="WP_107563818.1">
    <property type="nucleotide sequence ID" value="NZ_NVQC01000032.1"/>
</dbReference>
<keyword evidence="12" id="KW-1185">Reference proteome</keyword>
<feature type="domain" description="Cation efflux protein cytoplasmic" evidence="10">
    <location>
        <begin position="211"/>
        <end position="287"/>
    </location>
</feature>
<keyword evidence="5 8" id="KW-1133">Transmembrane helix</keyword>
<dbReference type="Proteomes" id="UP000241436">
    <property type="component" value="Unassembled WGS sequence"/>
</dbReference>
<evidence type="ECO:0000256" key="7">
    <source>
        <dbReference type="ARBA" id="ARBA00023136"/>
    </source>
</evidence>
<name>A0A2T4TV77_9BACT</name>
<proteinExistence type="inferred from homology"/>
<dbReference type="GO" id="GO:0005886">
    <property type="term" value="C:plasma membrane"/>
    <property type="evidence" value="ECO:0007669"/>
    <property type="project" value="TreeGrafter"/>
</dbReference>
<evidence type="ECO:0000256" key="8">
    <source>
        <dbReference type="SAM" id="Phobius"/>
    </source>
</evidence>
<keyword evidence="7 8" id="KW-0472">Membrane</keyword>
<feature type="domain" description="Cation efflux protein transmembrane" evidence="9">
    <location>
        <begin position="17"/>
        <end position="207"/>
    </location>
</feature>
<dbReference type="Gene3D" id="3.30.70.1350">
    <property type="entry name" value="Cation efflux protein, cytoplasmic domain"/>
    <property type="match status" value="1"/>
</dbReference>
<keyword evidence="3" id="KW-0813">Transport</keyword>
<accession>A0A2T4TV77</accession>
<dbReference type="SUPFAM" id="SSF160240">
    <property type="entry name" value="Cation efflux protein cytoplasmic domain-like"/>
    <property type="match status" value="1"/>
</dbReference>